<organism evidence="1">
    <name type="scientific">marine sediment metagenome</name>
    <dbReference type="NCBI Taxonomy" id="412755"/>
    <lineage>
        <taxon>unclassified sequences</taxon>
        <taxon>metagenomes</taxon>
        <taxon>ecological metagenomes</taxon>
    </lineage>
</organism>
<reference evidence="1" key="1">
    <citation type="journal article" date="2014" name="Front. Microbiol.">
        <title>High frequency of phylogenetically diverse reductive dehalogenase-homologous genes in deep subseafloor sedimentary metagenomes.</title>
        <authorList>
            <person name="Kawai M."/>
            <person name="Futagami T."/>
            <person name="Toyoda A."/>
            <person name="Takaki Y."/>
            <person name="Nishi S."/>
            <person name="Hori S."/>
            <person name="Arai W."/>
            <person name="Tsubouchi T."/>
            <person name="Morono Y."/>
            <person name="Uchiyama I."/>
            <person name="Ito T."/>
            <person name="Fujiyama A."/>
            <person name="Inagaki F."/>
            <person name="Takami H."/>
        </authorList>
    </citation>
    <scope>NUCLEOTIDE SEQUENCE</scope>
    <source>
        <strain evidence="1">Expedition CK06-06</strain>
    </source>
</reference>
<comment type="caution">
    <text evidence="1">The sequence shown here is derived from an EMBL/GenBank/DDBJ whole genome shotgun (WGS) entry which is preliminary data.</text>
</comment>
<dbReference type="AlphaFoldDB" id="X1V2U4"/>
<gene>
    <name evidence="1" type="ORF">S12H4_55980</name>
</gene>
<protein>
    <submittedName>
        <fullName evidence="1">Uncharacterized protein</fullName>
    </submittedName>
</protein>
<feature type="non-terminal residue" evidence="1">
    <location>
        <position position="1"/>
    </location>
</feature>
<dbReference type="EMBL" id="BARW01035972">
    <property type="protein sequence ID" value="GAJ23999.1"/>
    <property type="molecule type" value="Genomic_DNA"/>
</dbReference>
<name>X1V2U4_9ZZZZ</name>
<evidence type="ECO:0000313" key="1">
    <source>
        <dbReference type="EMBL" id="GAJ23999.1"/>
    </source>
</evidence>
<accession>X1V2U4</accession>
<proteinExistence type="predicted"/>
<sequence length="30" mass="3547">RAQLEESYYILETSETEMENDKAEECYGKS</sequence>